<organism evidence="3 4">
    <name type="scientific">Terriglobus roseus (strain DSM 18391 / NRRL B-41598 / KBS 63)</name>
    <dbReference type="NCBI Taxonomy" id="926566"/>
    <lineage>
        <taxon>Bacteria</taxon>
        <taxon>Pseudomonadati</taxon>
        <taxon>Acidobacteriota</taxon>
        <taxon>Terriglobia</taxon>
        <taxon>Terriglobales</taxon>
        <taxon>Acidobacteriaceae</taxon>
        <taxon>Terriglobus</taxon>
    </lineage>
</organism>
<reference evidence="3 4" key="1">
    <citation type="submission" date="2012-06" db="EMBL/GenBank/DDBJ databases">
        <title>Complete genome of Terriglobus roseus DSM 18391.</title>
        <authorList>
            <consortium name="US DOE Joint Genome Institute (JGI-PGF)"/>
            <person name="Lucas S."/>
            <person name="Copeland A."/>
            <person name="Lapidus A."/>
            <person name="Glavina del Rio T."/>
            <person name="Dalin E."/>
            <person name="Tice H."/>
            <person name="Bruce D."/>
            <person name="Goodwin L."/>
            <person name="Pitluck S."/>
            <person name="Peters L."/>
            <person name="Mikhailova N."/>
            <person name="Munk A.C.C."/>
            <person name="Kyrpides N."/>
            <person name="Mavromatis K."/>
            <person name="Ivanova N."/>
            <person name="Brettin T."/>
            <person name="Detter J.C."/>
            <person name="Han C."/>
            <person name="Larimer F."/>
            <person name="Land M."/>
            <person name="Hauser L."/>
            <person name="Markowitz V."/>
            <person name="Cheng J.-F."/>
            <person name="Hugenholtz P."/>
            <person name="Woyke T."/>
            <person name="Wu D."/>
            <person name="Brambilla E."/>
            <person name="Klenk H.-P."/>
            <person name="Eisen J.A."/>
        </authorList>
    </citation>
    <scope>NUCLEOTIDE SEQUENCE [LARGE SCALE GENOMIC DNA]</scope>
    <source>
        <strain evidence="4">DSM 18391 / NRRL B-41598 / KBS 63</strain>
    </source>
</reference>
<dbReference type="Gene3D" id="2.60.40.1190">
    <property type="match status" value="1"/>
</dbReference>
<feature type="domain" description="DUF5916" evidence="2">
    <location>
        <begin position="297"/>
        <end position="375"/>
    </location>
</feature>
<dbReference type="InterPro" id="IPR045670">
    <property type="entry name" value="DUF5916"/>
</dbReference>
<feature type="signal peptide" evidence="1">
    <location>
        <begin position="1"/>
        <end position="34"/>
    </location>
</feature>
<dbReference type="AlphaFoldDB" id="I3ZCA7"/>
<dbReference type="Proteomes" id="UP000006056">
    <property type="component" value="Chromosome"/>
</dbReference>
<dbReference type="SUPFAM" id="SSF49344">
    <property type="entry name" value="CBD9-like"/>
    <property type="match status" value="1"/>
</dbReference>
<feature type="chain" id="PRO_5003684451" description="DUF5916 domain-containing protein" evidence="1">
    <location>
        <begin position="35"/>
        <end position="800"/>
    </location>
</feature>
<name>I3ZCA7_TERRK</name>
<keyword evidence="4" id="KW-1185">Reference proteome</keyword>
<dbReference type="eggNOG" id="COG2091">
    <property type="taxonomic scope" value="Bacteria"/>
</dbReference>
<protein>
    <recommendedName>
        <fullName evidence="2">DUF5916 domain-containing protein</fullName>
    </recommendedName>
</protein>
<evidence type="ECO:0000259" key="2">
    <source>
        <dbReference type="Pfam" id="PF19313"/>
    </source>
</evidence>
<dbReference type="HOGENOM" id="CLU_016090_1_0_0"/>
<dbReference type="OrthoDB" id="9786766at2"/>
<dbReference type="Pfam" id="PF19313">
    <property type="entry name" value="DUF5916"/>
    <property type="match status" value="1"/>
</dbReference>
<dbReference type="RefSeq" id="WP_014784444.1">
    <property type="nucleotide sequence ID" value="NC_018014.1"/>
</dbReference>
<keyword evidence="1" id="KW-0732">Signal</keyword>
<proteinExistence type="predicted"/>
<dbReference type="EMBL" id="CP003379">
    <property type="protein sequence ID" value="AFL86875.1"/>
    <property type="molecule type" value="Genomic_DNA"/>
</dbReference>
<evidence type="ECO:0000313" key="3">
    <source>
        <dbReference type="EMBL" id="AFL86875.1"/>
    </source>
</evidence>
<dbReference type="KEGG" id="trs:Terro_0534"/>
<accession>I3ZCA7</accession>
<sequence length="800" mass="89185">MKLIPCTHARTAVSRLRLVAAALALLCLPAFTHAQDAAKSQTGAAAGRTPTSPRQAHGANLTANVPKLDRDASLNDFDGMEPSAWVKEHMTRVGNFIQNSPIDNAQPTERTDVWLGRTATTFFAIFVCYDHHPETIRGHLARRENIDADDSVGILLDPLEDRRRGVLFQVNPAGVQEDSNWVEPGNTDNSYDQVWDSAARRTSKGWLAMIAIPFRSLRSRANAPEWGVVLRRDLPRNSETDYWPRVTQSISGTLTQEGALLGMQGASSHNIQLNPYGIAHRIKELNTDDANNPYFSNRNLSGTAGGDIKAVVKDTIVLDGTINPDFSQIESDQPQFRVNQRYALYYPELRPFFLENSSYFDAPITLLYTRTIGNPEFGARATGKIGHTNVGFLAIDDRDPGTFVAQDDPLFHRRAVTVAARVSQDLGSQSSLGAMYVQRTLAGKANRVGGIDFRWQMGHHWSLTGMAVASSTHQQDGTYSAGPAERMQIMRLGHSFFFQSNYRDFSQGFETDPGFVSIPQVRQSSTQANYQWYPTSPWAKRFGLQTYGVETNLRVAFNRSGQRVFHYTSDDFFVAFAHNTVFAPIFNGNSDTLGPNDFAALTRRTNFAENKIGFVFRSAPLPQFSVNLQAFHGATVNYNPVGTAPPTLLTDDTVNATLTLQPISSLTVDNIYLLDRALDAQSHVHVYESQTFRTKINYQFTRSFSLRAIVQYDSVGRNPLVSSLERTKQVGTQVLFTWLPHPGTAIYAGYNSDLQNLSRALCTRLPNGRCDTDQTIMPRAPQYLNDGREFFVKASYLLRF</sequence>
<evidence type="ECO:0000313" key="4">
    <source>
        <dbReference type="Proteomes" id="UP000006056"/>
    </source>
</evidence>
<gene>
    <name evidence="3" type="ordered locus">Terro_0534</name>
</gene>
<dbReference type="STRING" id="926566.Terro_0534"/>
<dbReference type="CDD" id="cd09618">
    <property type="entry name" value="CBM9_like_2"/>
    <property type="match status" value="1"/>
</dbReference>
<evidence type="ECO:0000256" key="1">
    <source>
        <dbReference type="SAM" id="SignalP"/>
    </source>
</evidence>